<feature type="transmembrane region" description="Helical" evidence="5">
    <location>
        <begin position="115"/>
        <end position="137"/>
    </location>
</feature>
<keyword evidence="4 5" id="KW-0472">Membrane</keyword>
<keyword evidence="8" id="KW-1185">Reference proteome</keyword>
<protein>
    <submittedName>
        <fullName evidence="7">O-antigen ligase family protein</fullName>
    </submittedName>
</protein>
<dbReference type="EMBL" id="CP053435">
    <property type="protein sequence ID" value="QJW88502.1"/>
    <property type="molecule type" value="Genomic_DNA"/>
</dbReference>
<dbReference type="AlphaFoldDB" id="A0A6M5Y715"/>
<dbReference type="GO" id="GO:0016874">
    <property type="term" value="F:ligase activity"/>
    <property type="evidence" value="ECO:0007669"/>
    <property type="project" value="UniProtKB-KW"/>
</dbReference>
<comment type="subcellular location">
    <subcellularLocation>
        <location evidence="1">Membrane</location>
        <topology evidence="1">Multi-pass membrane protein</topology>
    </subcellularLocation>
</comment>
<keyword evidence="2 5" id="KW-0812">Transmembrane</keyword>
<sequence>MLILINQTLVAGAVLSLITAITFPSYGLMGALQEGGFHEGAWKGVYTHKNTLGRLMVIYTLTAFTLHSIKPQKKYWLHISLSVFLIIMSRSSSALVLVIFVIGLGYILKTFQLKASSLIIVLLSVLSGLASGGYYMLNNYEVLFELLGKDPTLTGRTLLWEQIFVAVDKRPLFGHGFGGFWLGDHSASAIISQELNWEVPNAHNGFLDILLDLGYVGFVAFLILYVTKLSAYMMNYSLRREHLYGWGVMYMILFLVYNFVESNMLRQNNFLWILFIATLSSYDLIQVTTRKIRATTIKQQTVSINQFTRPVTIT</sequence>
<feature type="transmembrane region" description="Helical" evidence="5">
    <location>
        <begin position="52"/>
        <end position="69"/>
    </location>
</feature>
<feature type="transmembrane region" description="Helical" evidence="5">
    <location>
        <begin position="272"/>
        <end position="289"/>
    </location>
</feature>
<evidence type="ECO:0000259" key="6">
    <source>
        <dbReference type="Pfam" id="PF04932"/>
    </source>
</evidence>
<evidence type="ECO:0000256" key="5">
    <source>
        <dbReference type="SAM" id="Phobius"/>
    </source>
</evidence>
<dbReference type="Proteomes" id="UP000502756">
    <property type="component" value="Chromosome"/>
</dbReference>
<dbReference type="Pfam" id="PF04932">
    <property type="entry name" value="Wzy_C"/>
    <property type="match status" value="1"/>
</dbReference>
<dbReference type="PANTHER" id="PTHR37422">
    <property type="entry name" value="TEICHURONIC ACID BIOSYNTHESIS PROTEIN TUAE"/>
    <property type="match status" value="1"/>
</dbReference>
<dbReference type="InterPro" id="IPR051533">
    <property type="entry name" value="WaaL-like"/>
</dbReference>
<evidence type="ECO:0000313" key="8">
    <source>
        <dbReference type="Proteomes" id="UP000502756"/>
    </source>
</evidence>
<keyword evidence="7" id="KW-0436">Ligase</keyword>
<proteinExistence type="predicted"/>
<feature type="transmembrane region" description="Helical" evidence="5">
    <location>
        <begin position="243"/>
        <end position="260"/>
    </location>
</feature>
<feature type="transmembrane region" description="Helical" evidence="5">
    <location>
        <begin position="75"/>
        <end position="108"/>
    </location>
</feature>
<gene>
    <name evidence="7" type="ORF">HNV11_03495</name>
</gene>
<evidence type="ECO:0000313" key="7">
    <source>
        <dbReference type="EMBL" id="QJW88502.1"/>
    </source>
</evidence>
<feature type="transmembrane region" description="Helical" evidence="5">
    <location>
        <begin position="12"/>
        <end position="32"/>
    </location>
</feature>
<name>A0A6M5Y715_9BACT</name>
<feature type="domain" description="O-antigen ligase-related" evidence="6">
    <location>
        <begin position="80"/>
        <end position="222"/>
    </location>
</feature>
<organism evidence="7 8">
    <name type="scientific">Spirosoma taeanense</name>
    <dbReference type="NCBI Taxonomy" id="2735870"/>
    <lineage>
        <taxon>Bacteria</taxon>
        <taxon>Pseudomonadati</taxon>
        <taxon>Bacteroidota</taxon>
        <taxon>Cytophagia</taxon>
        <taxon>Cytophagales</taxon>
        <taxon>Cytophagaceae</taxon>
        <taxon>Spirosoma</taxon>
    </lineage>
</organism>
<reference evidence="7 8" key="1">
    <citation type="submission" date="2020-05" db="EMBL/GenBank/DDBJ databases">
        <title>Genome sequencing of Spirosoma sp. TS118.</title>
        <authorList>
            <person name="Lee J.-H."/>
            <person name="Jeong S."/>
            <person name="Zhao L."/>
            <person name="Jung J.-H."/>
            <person name="Kim M.-K."/>
            <person name="Lim S."/>
        </authorList>
    </citation>
    <scope>NUCLEOTIDE SEQUENCE [LARGE SCALE GENOMIC DNA]</scope>
    <source>
        <strain evidence="7 8">TS118</strain>
    </source>
</reference>
<evidence type="ECO:0000256" key="4">
    <source>
        <dbReference type="ARBA" id="ARBA00023136"/>
    </source>
</evidence>
<keyword evidence="3 5" id="KW-1133">Transmembrane helix</keyword>
<dbReference type="RefSeq" id="WP_171738340.1">
    <property type="nucleotide sequence ID" value="NZ_CP053435.1"/>
</dbReference>
<dbReference type="PANTHER" id="PTHR37422:SF17">
    <property type="entry name" value="O-ANTIGEN LIGASE"/>
    <property type="match status" value="1"/>
</dbReference>
<feature type="transmembrane region" description="Helical" evidence="5">
    <location>
        <begin position="213"/>
        <end position="231"/>
    </location>
</feature>
<evidence type="ECO:0000256" key="3">
    <source>
        <dbReference type="ARBA" id="ARBA00022989"/>
    </source>
</evidence>
<dbReference type="KEGG" id="stae:HNV11_03495"/>
<dbReference type="GO" id="GO:0016020">
    <property type="term" value="C:membrane"/>
    <property type="evidence" value="ECO:0007669"/>
    <property type="project" value="UniProtKB-SubCell"/>
</dbReference>
<accession>A0A6M5Y715</accession>
<evidence type="ECO:0000256" key="1">
    <source>
        <dbReference type="ARBA" id="ARBA00004141"/>
    </source>
</evidence>
<dbReference type="InterPro" id="IPR007016">
    <property type="entry name" value="O-antigen_ligase-rel_domated"/>
</dbReference>
<evidence type="ECO:0000256" key="2">
    <source>
        <dbReference type="ARBA" id="ARBA00022692"/>
    </source>
</evidence>